<accession>A0A507D4W6</accession>
<feature type="coiled-coil region" evidence="3">
    <location>
        <begin position="78"/>
        <end position="159"/>
    </location>
</feature>
<evidence type="ECO:0000256" key="4">
    <source>
        <dbReference type="SAM" id="MobiDB-lite"/>
    </source>
</evidence>
<dbReference type="AlphaFoldDB" id="A0A507D4W6"/>
<comment type="caution">
    <text evidence="5">The sequence shown here is derived from an EMBL/GenBank/DDBJ whole genome shotgun (WGS) entry which is preliminary data.</text>
</comment>
<evidence type="ECO:0000313" key="5">
    <source>
        <dbReference type="EMBL" id="TPX46476.1"/>
    </source>
</evidence>
<dbReference type="GO" id="GO:0006397">
    <property type="term" value="P:mRNA processing"/>
    <property type="evidence" value="ECO:0007669"/>
    <property type="project" value="InterPro"/>
</dbReference>
<dbReference type="EMBL" id="QEAM01000103">
    <property type="protein sequence ID" value="TPX46476.1"/>
    <property type="molecule type" value="Genomic_DNA"/>
</dbReference>
<dbReference type="OrthoDB" id="205166at2759"/>
<name>A0A507D4W6_9FUNG</name>
<dbReference type="GO" id="GO:0000445">
    <property type="term" value="C:THO complex part of transcription export complex"/>
    <property type="evidence" value="ECO:0007669"/>
    <property type="project" value="InterPro"/>
</dbReference>
<protein>
    <submittedName>
        <fullName evidence="5">Uncharacterized protein</fullName>
    </submittedName>
</protein>
<dbReference type="Pfam" id="PF05615">
    <property type="entry name" value="THOC7"/>
    <property type="match status" value="1"/>
</dbReference>
<keyword evidence="2" id="KW-0539">Nucleus</keyword>
<evidence type="ECO:0000256" key="2">
    <source>
        <dbReference type="ARBA" id="ARBA00023242"/>
    </source>
</evidence>
<evidence type="ECO:0000256" key="3">
    <source>
        <dbReference type="SAM" id="Coils"/>
    </source>
</evidence>
<keyword evidence="3" id="KW-0175">Coiled coil</keyword>
<dbReference type="Proteomes" id="UP000320475">
    <property type="component" value="Unassembled WGS sequence"/>
</dbReference>
<dbReference type="InterPro" id="IPR008501">
    <property type="entry name" value="THOC7/Mft1"/>
</dbReference>
<feature type="region of interest" description="Disordered" evidence="4">
    <location>
        <begin position="202"/>
        <end position="223"/>
    </location>
</feature>
<evidence type="ECO:0000256" key="1">
    <source>
        <dbReference type="ARBA" id="ARBA00004123"/>
    </source>
</evidence>
<gene>
    <name evidence="5" type="ORF">SeLEV6574_g03206</name>
</gene>
<reference evidence="5 6" key="1">
    <citation type="journal article" date="2019" name="Sci. Rep.">
        <title>Comparative genomics of chytrid fungi reveal insights into the obligate biotrophic and pathogenic lifestyle of Synchytrium endobioticum.</title>
        <authorList>
            <person name="van de Vossenberg B.T.L.H."/>
            <person name="Warris S."/>
            <person name="Nguyen H.D.T."/>
            <person name="van Gent-Pelzer M.P.E."/>
            <person name="Joly D.L."/>
            <person name="van de Geest H.C."/>
            <person name="Bonants P.J.M."/>
            <person name="Smith D.S."/>
            <person name="Levesque C.A."/>
            <person name="van der Lee T.A.J."/>
        </authorList>
    </citation>
    <scope>NUCLEOTIDE SEQUENCE [LARGE SCALE GENOMIC DNA]</scope>
    <source>
        <strain evidence="5 6">LEV6574</strain>
    </source>
</reference>
<feature type="compositionally biased region" description="Basic and acidic residues" evidence="4">
    <location>
        <begin position="213"/>
        <end position="223"/>
    </location>
</feature>
<comment type="subcellular location">
    <subcellularLocation>
        <location evidence="1">Nucleus</location>
    </subcellularLocation>
</comment>
<proteinExistence type="predicted"/>
<dbReference type="VEuPathDB" id="FungiDB:SeMB42_g05751"/>
<organism evidence="5 6">
    <name type="scientific">Synchytrium endobioticum</name>
    <dbReference type="NCBI Taxonomy" id="286115"/>
    <lineage>
        <taxon>Eukaryota</taxon>
        <taxon>Fungi</taxon>
        <taxon>Fungi incertae sedis</taxon>
        <taxon>Chytridiomycota</taxon>
        <taxon>Chytridiomycota incertae sedis</taxon>
        <taxon>Chytridiomycetes</taxon>
        <taxon>Synchytriales</taxon>
        <taxon>Synchytriaceae</taxon>
        <taxon>Synchytrium</taxon>
    </lineage>
</organism>
<evidence type="ECO:0000313" key="6">
    <source>
        <dbReference type="Proteomes" id="UP000320475"/>
    </source>
</evidence>
<sequence length="223" mass="25825">MSVSTQAAIEDSALRMRTIVDMKPLRKTTKYLQRLLSVDRNDSDAAKSNLLQFQLGVRGLELALRKHELMDEMNRQEVSEYKQEEARIEREMGQVQSTIEKLRIRLAEAQQERANKAVYEELAKQAMQHKSRDEMAKRIAQHKRDIEDLKEESKMFDLRWELRRKQFTTTALALHDFQTMLKDGNDTAMPMSLLDDGVLGDEDEEEGAVEETGADKDHIMVVD</sequence>